<organism evidence="1 2">
    <name type="scientific">Pseudidiomarina insulisalsae</name>
    <dbReference type="NCBI Taxonomy" id="575789"/>
    <lineage>
        <taxon>Bacteria</taxon>
        <taxon>Pseudomonadati</taxon>
        <taxon>Pseudomonadota</taxon>
        <taxon>Gammaproteobacteria</taxon>
        <taxon>Alteromonadales</taxon>
        <taxon>Idiomarinaceae</taxon>
        <taxon>Pseudidiomarina</taxon>
    </lineage>
</organism>
<proteinExistence type="predicted"/>
<dbReference type="AlphaFoldDB" id="A0A432YMY2"/>
<dbReference type="EMBL" id="PIPY01000004">
    <property type="protein sequence ID" value="RUO62215.1"/>
    <property type="molecule type" value="Genomic_DNA"/>
</dbReference>
<comment type="caution">
    <text evidence="1">The sequence shown here is derived from an EMBL/GenBank/DDBJ whole genome shotgun (WGS) entry which is preliminary data.</text>
</comment>
<keyword evidence="2" id="KW-1185">Reference proteome</keyword>
<evidence type="ECO:0000313" key="1">
    <source>
        <dbReference type="EMBL" id="RUO62215.1"/>
    </source>
</evidence>
<dbReference type="OrthoDB" id="7059181at2"/>
<evidence type="ECO:0000313" key="2">
    <source>
        <dbReference type="Proteomes" id="UP000288259"/>
    </source>
</evidence>
<gene>
    <name evidence="1" type="ORF">CWI71_05025</name>
</gene>
<dbReference type="RefSeq" id="WP_126754178.1">
    <property type="nucleotide sequence ID" value="NZ_PIPY01000004.1"/>
</dbReference>
<dbReference type="Proteomes" id="UP000288259">
    <property type="component" value="Unassembled WGS sequence"/>
</dbReference>
<sequence length="326" mass="36511">MNQLSSLFQTHIADGIAQTYPDLSNAAEFITNSHLDPNNFAMPMTESSASEIRNLLARGSYSTVNDKLKFEPTQTIRGVIRVMVRTHLNRQGVGFVSRNSANKTLAKRVLLPFEGEFDYERMIDHNCYIESWQRAADTNPADYDEIDRRAIEGLKNLRGGQRTNAAVAKHFLGNDNWAKVLTGIYSGLLYLHEHYEFNPDTLWADMNECLGNAQAAKKLVRNVQSGIHQYGTALAGSFLADLGHPGFVKPDTHVISGVAAMLGKDNVSQEEAVHFVYELAEKYSVSPRAIDKIFYIGCSGKLYLYDLEINNSGHFKAKFLSQLRQI</sequence>
<name>A0A432YMY2_9GAMM</name>
<accession>A0A432YMY2</accession>
<protein>
    <submittedName>
        <fullName evidence="1">Uncharacterized protein</fullName>
    </submittedName>
</protein>
<reference evidence="2" key="1">
    <citation type="journal article" date="2018" name="Front. Microbiol.">
        <title>Genome-Based Analysis Reveals the Taxonomy and Diversity of the Family Idiomarinaceae.</title>
        <authorList>
            <person name="Liu Y."/>
            <person name="Lai Q."/>
            <person name="Shao Z."/>
        </authorList>
    </citation>
    <scope>NUCLEOTIDE SEQUENCE [LARGE SCALE GENOMIC DNA]</scope>
    <source>
        <strain evidence="2">CVS-6</strain>
    </source>
</reference>